<name>A0AC60PBZ1_IXOPE</name>
<dbReference type="EMBL" id="JABSTQ010010874">
    <property type="protein sequence ID" value="KAG0417186.1"/>
    <property type="molecule type" value="Genomic_DNA"/>
</dbReference>
<protein>
    <submittedName>
        <fullName evidence="1">Uncharacterized protein</fullName>
    </submittedName>
</protein>
<evidence type="ECO:0000313" key="2">
    <source>
        <dbReference type="Proteomes" id="UP000805193"/>
    </source>
</evidence>
<accession>A0AC60PBZ1</accession>
<reference evidence="1 2" key="1">
    <citation type="journal article" date="2020" name="Cell">
        <title>Large-Scale Comparative Analyses of Tick Genomes Elucidate Their Genetic Diversity and Vector Capacities.</title>
        <authorList>
            <consortium name="Tick Genome and Microbiome Consortium (TIGMIC)"/>
            <person name="Jia N."/>
            <person name="Wang J."/>
            <person name="Shi W."/>
            <person name="Du L."/>
            <person name="Sun Y."/>
            <person name="Zhan W."/>
            <person name="Jiang J.F."/>
            <person name="Wang Q."/>
            <person name="Zhang B."/>
            <person name="Ji P."/>
            <person name="Bell-Sakyi L."/>
            <person name="Cui X.M."/>
            <person name="Yuan T.T."/>
            <person name="Jiang B.G."/>
            <person name="Yang W.F."/>
            <person name="Lam T.T."/>
            <person name="Chang Q.C."/>
            <person name="Ding S.J."/>
            <person name="Wang X.J."/>
            <person name="Zhu J.G."/>
            <person name="Ruan X.D."/>
            <person name="Zhao L."/>
            <person name="Wei J.T."/>
            <person name="Ye R.Z."/>
            <person name="Que T.C."/>
            <person name="Du C.H."/>
            <person name="Zhou Y.H."/>
            <person name="Cheng J.X."/>
            <person name="Dai P.F."/>
            <person name="Guo W.B."/>
            <person name="Han X.H."/>
            <person name="Huang E.J."/>
            <person name="Li L.F."/>
            <person name="Wei W."/>
            <person name="Gao Y.C."/>
            <person name="Liu J.Z."/>
            <person name="Shao H.Z."/>
            <person name="Wang X."/>
            <person name="Wang C.C."/>
            <person name="Yang T.C."/>
            <person name="Huo Q.B."/>
            <person name="Li W."/>
            <person name="Chen H.Y."/>
            <person name="Chen S.E."/>
            <person name="Zhou L.G."/>
            <person name="Ni X.B."/>
            <person name="Tian J.H."/>
            <person name="Sheng Y."/>
            <person name="Liu T."/>
            <person name="Pan Y.S."/>
            <person name="Xia L.Y."/>
            <person name="Li J."/>
            <person name="Zhao F."/>
            <person name="Cao W.C."/>
        </authorList>
    </citation>
    <scope>NUCLEOTIDE SEQUENCE [LARGE SCALE GENOMIC DNA]</scope>
    <source>
        <strain evidence="1">Iper-2018</strain>
    </source>
</reference>
<evidence type="ECO:0000313" key="1">
    <source>
        <dbReference type="EMBL" id="KAG0417186.1"/>
    </source>
</evidence>
<organism evidence="1 2">
    <name type="scientific">Ixodes persulcatus</name>
    <name type="common">Taiga tick</name>
    <dbReference type="NCBI Taxonomy" id="34615"/>
    <lineage>
        <taxon>Eukaryota</taxon>
        <taxon>Metazoa</taxon>
        <taxon>Ecdysozoa</taxon>
        <taxon>Arthropoda</taxon>
        <taxon>Chelicerata</taxon>
        <taxon>Arachnida</taxon>
        <taxon>Acari</taxon>
        <taxon>Parasitiformes</taxon>
        <taxon>Ixodida</taxon>
        <taxon>Ixodoidea</taxon>
        <taxon>Ixodidae</taxon>
        <taxon>Ixodinae</taxon>
        <taxon>Ixodes</taxon>
    </lineage>
</organism>
<sequence length="331" mass="37207">MEDEDLRLVKVSLSLATIISHFGESKRCLVEGEDVLKCDHVIECSVAPEPTADSVRIVGYVLQSSALHSDPHTVHLTLNKGEIVSLCCTCPAGKSSKCKHCIAVLLKTNRMQELPQLSSTDLPQAWGQHAKDVIKTKYAPRSLMEIPFCPKDLPEEERENLLEQLKRIMTREAIAEIERLTRAQASSSHWMLYRRGMATASICRGFFTRAKSLKTQPRPHNLRGLLDKVLQVSTFQSASMKRGQQKEGTAKEKYLSKLVTDGHCPRIENSGLVIWEQMPIMGGSPDGIVVFECECCRGKRVLLEVKCPEVLQNSFCQKTGEPQYVYYTQMQ</sequence>
<gene>
    <name evidence="1" type="ORF">HPB47_005822</name>
</gene>
<comment type="caution">
    <text evidence="1">The sequence shown here is derived from an EMBL/GenBank/DDBJ whole genome shotgun (WGS) entry which is preliminary data.</text>
</comment>
<proteinExistence type="predicted"/>
<keyword evidence="2" id="KW-1185">Reference proteome</keyword>
<dbReference type="Proteomes" id="UP000805193">
    <property type="component" value="Unassembled WGS sequence"/>
</dbReference>
<feature type="non-terminal residue" evidence="1">
    <location>
        <position position="331"/>
    </location>
</feature>